<proteinExistence type="predicted"/>
<gene>
    <name evidence="3" type="ORF">BIW11_13716</name>
</gene>
<feature type="compositionally biased region" description="Basic and acidic residues" evidence="2">
    <location>
        <begin position="42"/>
        <end position="68"/>
    </location>
</feature>
<feature type="coiled-coil region" evidence="1">
    <location>
        <begin position="1"/>
        <end position="28"/>
    </location>
</feature>
<feature type="compositionally biased region" description="Gly residues" evidence="2">
    <location>
        <begin position="446"/>
        <end position="457"/>
    </location>
</feature>
<dbReference type="InParanoid" id="A0A1V9X1E1"/>
<evidence type="ECO:0000256" key="1">
    <source>
        <dbReference type="SAM" id="Coils"/>
    </source>
</evidence>
<feature type="region of interest" description="Disordered" evidence="2">
    <location>
        <begin position="485"/>
        <end position="517"/>
    </location>
</feature>
<dbReference type="EMBL" id="MNPL01029901">
    <property type="protein sequence ID" value="OQR67112.1"/>
    <property type="molecule type" value="Genomic_DNA"/>
</dbReference>
<evidence type="ECO:0000313" key="3">
    <source>
        <dbReference type="EMBL" id="OQR67112.1"/>
    </source>
</evidence>
<feature type="compositionally biased region" description="Basic and acidic residues" evidence="2">
    <location>
        <begin position="485"/>
        <end position="499"/>
    </location>
</feature>
<feature type="compositionally biased region" description="Basic and acidic residues" evidence="2">
    <location>
        <begin position="245"/>
        <end position="283"/>
    </location>
</feature>
<feature type="compositionally biased region" description="Basic and acidic residues" evidence="2">
    <location>
        <begin position="568"/>
        <end position="591"/>
    </location>
</feature>
<evidence type="ECO:0000256" key="2">
    <source>
        <dbReference type="SAM" id="MobiDB-lite"/>
    </source>
</evidence>
<feature type="region of interest" description="Disordered" evidence="2">
    <location>
        <begin position="383"/>
        <end position="419"/>
    </location>
</feature>
<feature type="non-terminal residue" evidence="3">
    <location>
        <position position="1"/>
    </location>
</feature>
<protein>
    <submittedName>
        <fullName evidence="3">Uncharacterized protein</fullName>
    </submittedName>
</protein>
<name>A0A1V9X1E1_9ACAR</name>
<organism evidence="3 4">
    <name type="scientific">Tropilaelaps mercedesae</name>
    <dbReference type="NCBI Taxonomy" id="418985"/>
    <lineage>
        <taxon>Eukaryota</taxon>
        <taxon>Metazoa</taxon>
        <taxon>Ecdysozoa</taxon>
        <taxon>Arthropoda</taxon>
        <taxon>Chelicerata</taxon>
        <taxon>Arachnida</taxon>
        <taxon>Acari</taxon>
        <taxon>Parasitiformes</taxon>
        <taxon>Mesostigmata</taxon>
        <taxon>Gamasina</taxon>
        <taxon>Dermanyssoidea</taxon>
        <taxon>Laelapidae</taxon>
        <taxon>Tropilaelaps</taxon>
    </lineage>
</organism>
<feature type="compositionally biased region" description="Basic and acidic residues" evidence="2">
    <location>
        <begin position="190"/>
        <end position="234"/>
    </location>
</feature>
<feature type="region of interest" description="Disordered" evidence="2">
    <location>
        <begin position="28"/>
        <end position="363"/>
    </location>
</feature>
<feature type="compositionally biased region" description="Low complexity" evidence="2">
    <location>
        <begin position="69"/>
        <end position="81"/>
    </location>
</feature>
<feature type="region of interest" description="Disordered" evidence="2">
    <location>
        <begin position="568"/>
        <end position="602"/>
    </location>
</feature>
<keyword evidence="4" id="KW-1185">Reference proteome</keyword>
<feature type="region of interest" description="Disordered" evidence="2">
    <location>
        <begin position="440"/>
        <end position="461"/>
    </location>
</feature>
<feature type="compositionally biased region" description="Basic and acidic residues" evidence="2">
    <location>
        <begin position="143"/>
        <end position="170"/>
    </location>
</feature>
<sequence length="901" mass="100406">VRDIKRKLDEESIKNEELQLEMANLRKKQSWKKRSFSAEVHTTVEQERELMRDHDRDDFAHEGLRKDSAYGSSYRSSYGKSTLDDEPQRTGGEFGRRASPSSLFRRGDELPERPQSVVDFRDRRDPEMDLDTGRLCSRTAGRSIDDLHADTHRYPSRRSQDDVGRDRDKGLASSGPGYNRPLSGAAGSDLRFREPDRLTQTVDRDRSPTKGEVKFLDEEPPRVDRDGPRSRDGHGPASKAAPKSPRLDRRIDVDRTEMSFHDRDTTVTHRELRERERERDHRKVGSSFVSRGTLAGFDPYDSPHPVAGGREREAPRLAKMDVDGASILASSSLSGHSTSPSSLGGTVGRYTQPSERRSAENLSSLYARDDDRFTSRVLERRSHEDLRDRTLDVEPRPLDRSARPESHVALGSSPSSTSAALVALKRSDMLRREAIERATLNSPYGGRTGAPGSGAGSLGALDYRPGDSALSASDRLRSDIESLADKREKSRQLHDRQTFTKDSGVKQQYGPSEEGLLSEKRLKTSSLAAGTKGCLDDLWLAEAERRLFGSTESDRLREFERTRFGGRERASSALAHDDRERRPTPDMRSLSDDDELALSRSTKSTVMDDIDRSREFREKIRMADRSSAFERRAYQRETQLDAHSLDRGPDPEADALLDAALAPLQEFKATTSQEHLRPQARDDLDVRLESRSKDAGRSLRRGTSLEYKEFKDYSKTDEDRLLSKIEQDNRLLEELDRAKPRSSEKISQSLERIPSARSRRLLPNISREQRRRSMSEHHLIPDGLGYDHPMGRPVGSDPMGLGPTAAPARDRVMGQAGSARGVTATNLSASVINQTGNVVGSSMRAAGALRGDVVTLAEQQTALAVGPAQTAGPVGVADTGPHAQVIHRPRAVKSKGVRAFV</sequence>
<comment type="caution">
    <text evidence="3">The sequence shown here is derived from an EMBL/GenBank/DDBJ whole genome shotgun (WGS) entry which is preliminary data.</text>
</comment>
<feature type="compositionally biased region" description="Basic and acidic residues" evidence="2">
    <location>
        <begin position="383"/>
        <end position="406"/>
    </location>
</feature>
<dbReference type="Proteomes" id="UP000192247">
    <property type="component" value="Unassembled WGS sequence"/>
</dbReference>
<evidence type="ECO:0000313" key="4">
    <source>
        <dbReference type="Proteomes" id="UP000192247"/>
    </source>
</evidence>
<keyword evidence="1" id="KW-0175">Coiled coil</keyword>
<reference evidence="3 4" key="1">
    <citation type="journal article" date="2017" name="Gigascience">
        <title>Draft genome of the honey bee ectoparasitic mite, Tropilaelaps mercedesae, is shaped by the parasitic life history.</title>
        <authorList>
            <person name="Dong X."/>
            <person name="Armstrong S.D."/>
            <person name="Xia D."/>
            <person name="Makepeace B.L."/>
            <person name="Darby A.C."/>
            <person name="Kadowaki T."/>
        </authorList>
    </citation>
    <scope>NUCLEOTIDE SEQUENCE [LARGE SCALE GENOMIC DNA]</scope>
    <source>
        <strain evidence="3">Wuxi-XJTLU</strain>
    </source>
</reference>
<feature type="compositionally biased region" description="Basic and acidic residues" evidence="2">
    <location>
        <begin position="309"/>
        <end position="322"/>
    </location>
</feature>
<accession>A0A1V9X1E1</accession>
<dbReference type="AlphaFoldDB" id="A0A1V9X1E1"/>
<feature type="compositionally biased region" description="Low complexity" evidence="2">
    <location>
        <begin position="326"/>
        <end position="344"/>
    </location>
</feature>